<dbReference type="SUPFAM" id="SSF90123">
    <property type="entry name" value="ABC transporter transmembrane region"/>
    <property type="match status" value="1"/>
</dbReference>
<keyword evidence="7 8" id="KW-0472">Membrane</keyword>
<dbReference type="PANTHER" id="PTHR43394:SF1">
    <property type="entry name" value="ATP-BINDING CASSETTE SUB-FAMILY B MEMBER 10, MITOCHONDRIAL"/>
    <property type="match status" value="1"/>
</dbReference>
<dbReference type="InterPro" id="IPR005074">
    <property type="entry name" value="Peptidase_C39"/>
</dbReference>
<dbReference type="Pfam" id="PF00664">
    <property type="entry name" value="ABC_membrane"/>
    <property type="match status" value="1"/>
</dbReference>
<organism evidence="11 12">
    <name type="scientific">Dyadobacter endophyticus</name>
    <dbReference type="NCBI Taxonomy" id="1749036"/>
    <lineage>
        <taxon>Bacteria</taxon>
        <taxon>Pseudomonadati</taxon>
        <taxon>Bacteroidota</taxon>
        <taxon>Cytophagia</taxon>
        <taxon>Cytophagales</taxon>
        <taxon>Spirosomataceae</taxon>
        <taxon>Dyadobacter</taxon>
    </lineage>
</organism>
<evidence type="ECO:0000313" key="12">
    <source>
        <dbReference type="Proteomes" id="UP000600214"/>
    </source>
</evidence>
<dbReference type="Gene3D" id="3.90.70.10">
    <property type="entry name" value="Cysteine proteinases"/>
    <property type="match status" value="1"/>
</dbReference>
<feature type="transmembrane region" description="Helical" evidence="8">
    <location>
        <begin position="199"/>
        <end position="220"/>
    </location>
</feature>
<dbReference type="SUPFAM" id="SSF52540">
    <property type="entry name" value="P-loop containing nucleoside triphosphate hydrolases"/>
    <property type="match status" value="1"/>
</dbReference>
<dbReference type="InterPro" id="IPR011527">
    <property type="entry name" value="ABC1_TM_dom"/>
</dbReference>
<feature type="domain" description="ABC transporter" evidence="9">
    <location>
        <begin position="478"/>
        <end position="725"/>
    </location>
</feature>
<dbReference type="SMART" id="SM00382">
    <property type="entry name" value="AAA"/>
    <property type="match status" value="1"/>
</dbReference>
<dbReference type="EMBL" id="BMIA01000005">
    <property type="protein sequence ID" value="GGH51235.1"/>
    <property type="molecule type" value="Genomic_DNA"/>
</dbReference>
<evidence type="ECO:0000256" key="3">
    <source>
        <dbReference type="ARBA" id="ARBA00022741"/>
    </source>
</evidence>
<evidence type="ECO:0000256" key="6">
    <source>
        <dbReference type="ARBA" id="ARBA00022989"/>
    </source>
</evidence>
<dbReference type="Proteomes" id="UP000600214">
    <property type="component" value="Unassembled WGS sequence"/>
</dbReference>
<feature type="transmembrane region" description="Helical" evidence="8">
    <location>
        <begin position="272"/>
        <end position="295"/>
    </location>
</feature>
<dbReference type="InterPro" id="IPR036640">
    <property type="entry name" value="ABC1_TM_sf"/>
</dbReference>
<accession>A0ABQ1Z6Z0</accession>
<dbReference type="Gene3D" id="3.40.50.300">
    <property type="entry name" value="P-loop containing nucleotide triphosphate hydrolases"/>
    <property type="match status" value="1"/>
</dbReference>
<dbReference type="InterPro" id="IPR027417">
    <property type="entry name" value="P-loop_NTPase"/>
</dbReference>
<evidence type="ECO:0000259" key="9">
    <source>
        <dbReference type="PROSITE" id="PS50893"/>
    </source>
</evidence>
<keyword evidence="12" id="KW-1185">Reference proteome</keyword>
<comment type="subcellular location">
    <subcellularLocation>
        <location evidence="1">Cell membrane</location>
        <topology evidence="1">Multi-pass membrane protein</topology>
    </subcellularLocation>
</comment>
<dbReference type="PROSITE" id="PS50893">
    <property type="entry name" value="ABC_TRANSPORTER_2"/>
    <property type="match status" value="1"/>
</dbReference>
<evidence type="ECO:0000256" key="4">
    <source>
        <dbReference type="ARBA" id="ARBA00022801"/>
    </source>
</evidence>
<evidence type="ECO:0000256" key="1">
    <source>
        <dbReference type="ARBA" id="ARBA00004651"/>
    </source>
</evidence>
<feature type="transmembrane region" description="Helical" evidence="8">
    <location>
        <begin position="166"/>
        <end position="187"/>
    </location>
</feature>
<keyword evidence="2 8" id="KW-0812">Transmembrane</keyword>
<keyword evidence="3" id="KW-0547">Nucleotide-binding</keyword>
<dbReference type="InterPro" id="IPR039421">
    <property type="entry name" value="Type_1_exporter"/>
</dbReference>
<evidence type="ECO:0000256" key="2">
    <source>
        <dbReference type="ARBA" id="ARBA00022692"/>
    </source>
</evidence>
<evidence type="ECO:0000256" key="8">
    <source>
        <dbReference type="SAM" id="Phobius"/>
    </source>
</evidence>
<feature type="transmembrane region" description="Helical" evidence="8">
    <location>
        <begin position="302"/>
        <end position="321"/>
    </location>
</feature>
<protein>
    <submittedName>
        <fullName evidence="11">ABC transporter ATP-binding protein</fullName>
    </submittedName>
</protein>
<dbReference type="Pfam" id="PF00005">
    <property type="entry name" value="ABC_tran"/>
    <property type="match status" value="1"/>
</dbReference>
<reference evidence="12" key="1">
    <citation type="journal article" date="2019" name="Int. J. Syst. Evol. Microbiol.">
        <title>The Global Catalogue of Microorganisms (GCM) 10K type strain sequencing project: providing services to taxonomists for standard genome sequencing and annotation.</title>
        <authorList>
            <consortium name="The Broad Institute Genomics Platform"/>
            <consortium name="The Broad Institute Genome Sequencing Center for Infectious Disease"/>
            <person name="Wu L."/>
            <person name="Ma J."/>
        </authorList>
    </citation>
    <scope>NUCLEOTIDE SEQUENCE [LARGE SCALE GENOMIC DNA]</scope>
    <source>
        <strain evidence="12">CGMCC 1.15288</strain>
    </source>
</reference>
<evidence type="ECO:0000259" key="10">
    <source>
        <dbReference type="PROSITE" id="PS50929"/>
    </source>
</evidence>
<dbReference type="PROSITE" id="PS50929">
    <property type="entry name" value="ABC_TM1F"/>
    <property type="match status" value="1"/>
</dbReference>
<dbReference type="Pfam" id="PF03412">
    <property type="entry name" value="Peptidase_C39"/>
    <property type="match status" value="1"/>
</dbReference>
<dbReference type="PANTHER" id="PTHR43394">
    <property type="entry name" value="ATP-DEPENDENT PERMEASE MDL1, MITOCHONDRIAL"/>
    <property type="match status" value="1"/>
</dbReference>
<feature type="domain" description="ABC transmembrane type-1" evidence="10">
    <location>
        <begin position="166"/>
        <end position="445"/>
    </location>
</feature>
<dbReference type="InterPro" id="IPR003593">
    <property type="entry name" value="AAA+_ATPase"/>
</dbReference>
<keyword evidence="6 8" id="KW-1133">Transmembrane helix</keyword>
<feature type="transmembrane region" description="Helical" evidence="8">
    <location>
        <begin position="232"/>
        <end position="252"/>
    </location>
</feature>
<dbReference type="CDD" id="cd18571">
    <property type="entry name" value="ABC_6TM_peptidase_like"/>
    <property type="match status" value="1"/>
</dbReference>
<dbReference type="GO" id="GO:0005524">
    <property type="term" value="F:ATP binding"/>
    <property type="evidence" value="ECO:0007669"/>
    <property type="project" value="UniProtKB-KW"/>
</dbReference>
<dbReference type="InterPro" id="IPR017871">
    <property type="entry name" value="ABC_transporter-like_CS"/>
</dbReference>
<dbReference type="InterPro" id="IPR003439">
    <property type="entry name" value="ABC_transporter-like_ATP-bd"/>
</dbReference>
<gene>
    <name evidence="11" type="ORF">GCM10007423_54480</name>
</gene>
<keyword evidence="5 11" id="KW-0067">ATP-binding</keyword>
<name>A0ABQ1Z6Z0_9BACT</name>
<dbReference type="Gene3D" id="1.20.1560.10">
    <property type="entry name" value="ABC transporter type 1, transmembrane domain"/>
    <property type="match status" value="1"/>
</dbReference>
<evidence type="ECO:0000313" key="11">
    <source>
        <dbReference type="EMBL" id="GGH51235.1"/>
    </source>
</evidence>
<evidence type="ECO:0000256" key="7">
    <source>
        <dbReference type="ARBA" id="ARBA00023136"/>
    </source>
</evidence>
<comment type="caution">
    <text evidence="11">The sequence shown here is derived from an EMBL/GenBank/DDBJ whole genome shotgun (WGS) entry which is preliminary data.</text>
</comment>
<proteinExistence type="predicted"/>
<evidence type="ECO:0000256" key="5">
    <source>
        <dbReference type="ARBA" id="ARBA00022840"/>
    </source>
</evidence>
<sequence>MLGIARAAEELGFKSIGARSTIKQLVEDAPLPCILHWDQKHFVVLYHIDKPSGNLANLKKWLGGKNNPTSHNNANSEAGFTNRADELYFRIADPARGIITFSVNDFKEHWLSGESERGAEGHVLLLEPTALFDSLDEESTKSTATNIGTFQLLSHVWKFKKLISQLALGMVVGSLLQFLLPFLMMSLIDIGIEAHDFSFINLILIGQIALVISIATIDFLRSWILLHISTRLNLTIISQFLAKLMRLPVGFFDTKHFGDIMQRIGDHNRIESFLTGQTLSMFFSLFNILVFGILLSYLDLKVFLSTVGLSLLYVLWVLLFMNQRRVLDSTRFDISARNQSQIVQIIQGMQEIKLSGSELQRRWEWEHTQLRLFKWNVRNLSITQIQQAGALLINQGKNIFVTFLAAKAVIDGNLSFGGMLSIQYVLAQFNSPLEQMINFLQSWQDAKISIERLNEVHELDDEELPLDARVADWNQGDISIRNLSFSYPGAGNAAILKDIDLTIPYNKTTAIVGASGSGKTTLLKLLLRFYEPDAGRIFIRTNDETDGNFDESIDIATISFREWRQGCGAVMQDGFIFSDTIAKNIAAGEEEIDFRRLKEATRLANIHDFISSLPLGFNTRIGVEGNGISQGQKQRILIARAVYKDPKLLLFDEATNALDAKNESAIVRNLNSFFQGRTVIVVAHRLSTIRTADQIVVMENGRIVETGDHDDLINRRGKYFDLVNKQLTTTIDL</sequence>
<dbReference type="PROSITE" id="PS00211">
    <property type="entry name" value="ABC_TRANSPORTER_1"/>
    <property type="match status" value="1"/>
</dbReference>
<keyword evidence="4" id="KW-0378">Hydrolase</keyword>